<accession>A0A381QHB2</accession>
<organism evidence="1">
    <name type="scientific">marine metagenome</name>
    <dbReference type="NCBI Taxonomy" id="408172"/>
    <lineage>
        <taxon>unclassified sequences</taxon>
        <taxon>metagenomes</taxon>
        <taxon>ecological metagenomes</taxon>
    </lineage>
</organism>
<sequence length="164" mass="18961">MYKLRIDRDLGKNLFEDASKEIRDWIVNAIANIVIVDGVIEKHEFVALQEAIELLESRDEVHDLMKKVKERDLYEVKDIKMELELAIKVFFYLAAIAVIDGNLKKSEKELLNACGGCLGLEDDLIRAVTRWSLNQMEINRKLTQDLKSSNNARDRIIEELIFVV</sequence>
<evidence type="ECO:0000313" key="1">
    <source>
        <dbReference type="EMBL" id="SUZ77779.1"/>
    </source>
</evidence>
<dbReference type="SUPFAM" id="SSF158682">
    <property type="entry name" value="TerB-like"/>
    <property type="match status" value="1"/>
</dbReference>
<gene>
    <name evidence="1" type="ORF">METZ01_LOCUS30633</name>
</gene>
<name>A0A381QHB2_9ZZZZ</name>
<evidence type="ECO:0008006" key="2">
    <source>
        <dbReference type="Google" id="ProtNLM"/>
    </source>
</evidence>
<reference evidence="1" key="1">
    <citation type="submission" date="2018-05" db="EMBL/GenBank/DDBJ databases">
        <authorList>
            <person name="Lanie J.A."/>
            <person name="Ng W.-L."/>
            <person name="Kazmierczak K.M."/>
            <person name="Andrzejewski T.M."/>
            <person name="Davidsen T.M."/>
            <person name="Wayne K.J."/>
            <person name="Tettelin H."/>
            <person name="Glass J.I."/>
            <person name="Rusch D."/>
            <person name="Podicherti R."/>
            <person name="Tsui H.-C.T."/>
            <person name="Winkler M.E."/>
        </authorList>
    </citation>
    <scope>NUCLEOTIDE SEQUENCE</scope>
</reference>
<dbReference type="AlphaFoldDB" id="A0A381QHB2"/>
<dbReference type="EMBL" id="UINC01001328">
    <property type="protein sequence ID" value="SUZ77779.1"/>
    <property type="molecule type" value="Genomic_DNA"/>
</dbReference>
<protein>
    <recommendedName>
        <fullName evidence="2">Co-chaperone DjlA N-terminal domain-containing protein</fullName>
    </recommendedName>
</protein>
<dbReference type="Gene3D" id="1.10.3680.10">
    <property type="entry name" value="TerB-like"/>
    <property type="match status" value="1"/>
</dbReference>
<dbReference type="InterPro" id="IPR029024">
    <property type="entry name" value="TerB-like"/>
</dbReference>
<proteinExistence type="predicted"/>